<feature type="compositionally biased region" description="Low complexity" evidence="2">
    <location>
        <begin position="90"/>
        <end position="107"/>
    </location>
</feature>
<accession>A0ABU1I3G3</accession>
<feature type="region of interest" description="Disordered" evidence="2">
    <location>
        <begin position="74"/>
        <end position="107"/>
    </location>
</feature>
<evidence type="ECO:0000313" key="4">
    <source>
        <dbReference type="Proteomes" id="UP001260188"/>
    </source>
</evidence>
<dbReference type="InterPro" id="IPR042204">
    <property type="entry name" value="2Fe-2S-bd_N"/>
</dbReference>
<protein>
    <recommendedName>
        <fullName evidence="5">(2Fe-2S)-binding protein</fullName>
    </recommendedName>
</protein>
<evidence type="ECO:0008006" key="5">
    <source>
        <dbReference type="Google" id="ProtNLM"/>
    </source>
</evidence>
<organism evidence="3 4">
    <name type="scientific">Microbacterium paludicola</name>
    <dbReference type="NCBI Taxonomy" id="300019"/>
    <lineage>
        <taxon>Bacteria</taxon>
        <taxon>Bacillati</taxon>
        <taxon>Actinomycetota</taxon>
        <taxon>Actinomycetes</taxon>
        <taxon>Micrococcales</taxon>
        <taxon>Microbacteriaceae</taxon>
        <taxon>Microbacterium</taxon>
    </lineage>
</organism>
<reference evidence="3 4" key="1">
    <citation type="submission" date="2023-08" db="EMBL/GenBank/DDBJ databases">
        <title>Functional and genomic diversity of the sorghum phyllosphere microbiome.</title>
        <authorList>
            <person name="Shade A."/>
        </authorList>
    </citation>
    <scope>NUCLEOTIDE SEQUENCE [LARGE SCALE GENOMIC DNA]</scope>
    <source>
        <strain evidence="3 4">SORGH_AS_0919</strain>
    </source>
</reference>
<dbReference type="Proteomes" id="UP001260188">
    <property type="component" value="Unassembled WGS sequence"/>
</dbReference>
<proteinExistence type="predicted"/>
<dbReference type="EMBL" id="JAVIZA010000001">
    <property type="protein sequence ID" value="MDR6167688.1"/>
    <property type="molecule type" value="Genomic_DNA"/>
</dbReference>
<sequence length="107" mass="10819">MSAEIAGDDTFRFDGAPVPFRPGQTVGAALAASGVVSWRASRASGEPRGLFCGIGVCYDCLLSVDGQRSQRACVTPARPGQDVRSDDPDAPLALPAPSSAAPEGAGS</sequence>
<evidence type="ECO:0000256" key="1">
    <source>
        <dbReference type="ARBA" id="ARBA00023002"/>
    </source>
</evidence>
<keyword evidence="1" id="KW-0560">Oxidoreductase</keyword>
<dbReference type="RefSeq" id="WP_103842672.1">
    <property type="nucleotide sequence ID" value="NZ_JAVIZA010000001.1"/>
</dbReference>
<dbReference type="Pfam" id="PF13510">
    <property type="entry name" value="Fer2_4"/>
    <property type="match status" value="1"/>
</dbReference>
<dbReference type="Gene3D" id="3.10.20.440">
    <property type="entry name" value="2Fe-2S iron-sulphur cluster binding domain, sarcosine oxidase, alpha subunit, N-terminal domain"/>
    <property type="match status" value="1"/>
</dbReference>
<name>A0ABU1I3G3_9MICO</name>
<evidence type="ECO:0000256" key="2">
    <source>
        <dbReference type="SAM" id="MobiDB-lite"/>
    </source>
</evidence>
<dbReference type="InterPro" id="IPR036010">
    <property type="entry name" value="2Fe-2S_ferredoxin-like_sf"/>
</dbReference>
<evidence type="ECO:0000313" key="3">
    <source>
        <dbReference type="EMBL" id="MDR6167688.1"/>
    </source>
</evidence>
<comment type="caution">
    <text evidence="3">The sequence shown here is derived from an EMBL/GenBank/DDBJ whole genome shotgun (WGS) entry which is preliminary data.</text>
</comment>
<gene>
    <name evidence="3" type="ORF">QE367_001892</name>
</gene>
<keyword evidence="4" id="KW-1185">Reference proteome</keyword>
<dbReference type="SUPFAM" id="SSF54292">
    <property type="entry name" value="2Fe-2S ferredoxin-like"/>
    <property type="match status" value="1"/>
</dbReference>